<evidence type="ECO:0000313" key="3">
    <source>
        <dbReference type="WBParaSite" id="Gr19_v10_g2722.t1"/>
    </source>
</evidence>
<accession>A0A914HQB9</accession>
<reference evidence="3" key="1">
    <citation type="submission" date="2022-11" db="UniProtKB">
        <authorList>
            <consortium name="WormBaseParasite"/>
        </authorList>
    </citation>
    <scope>IDENTIFICATION</scope>
</reference>
<dbReference type="AlphaFoldDB" id="A0A914HQB9"/>
<feature type="region of interest" description="Disordered" evidence="1">
    <location>
        <begin position="193"/>
        <end position="234"/>
    </location>
</feature>
<feature type="region of interest" description="Disordered" evidence="1">
    <location>
        <begin position="135"/>
        <end position="169"/>
    </location>
</feature>
<organism evidence="2 3">
    <name type="scientific">Globodera rostochiensis</name>
    <name type="common">Golden nematode worm</name>
    <name type="synonym">Heterodera rostochiensis</name>
    <dbReference type="NCBI Taxonomy" id="31243"/>
    <lineage>
        <taxon>Eukaryota</taxon>
        <taxon>Metazoa</taxon>
        <taxon>Ecdysozoa</taxon>
        <taxon>Nematoda</taxon>
        <taxon>Chromadorea</taxon>
        <taxon>Rhabditida</taxon>
        <taxon>Tylenchina</taxon>
        <taxon>Tylenchomorpha</taxon>
        <taxon>Tylenchoidea</taxon>
        <taxon>Heteroderidae</taxon>
        <taxon>Heteroderinae</taxon>
        <taxon>Globodera</taxon>
    </lineage>
</organism>
<evidence type="ECO:0000313" key="2">
    <source>
        <dbReference type="Proteomes" id="UP000887572"/>
    </source>
</evidence>
<name>A0A914HQB9_GLORO</name>
<proteinExistence type="predicted"/>
<protein>
    <submittedName>
        <fullName evidence="3">Uncharacterized protein</fullName>
    </submittedName>
</protein>
<sequence>MHVDFDPIQVDWSSLFANGPGDTGASLCDNDTTTVNSSTTVFMRGGNAAAGYPVFTGVQYQRGSGGLGSMFRSFLRFMLPIGRQAGKAIGRQGLETGARVLSSVLDGNDLKQSLVNEGRAGLKNLLDKAADNVAKSQQKGSGGGNFDFKRYRKNLEGPTTTQQAPPLGRLRIKRGKRTGFFSPIGPTSVTAAKKVTKSVYSTHPHRRKRAASKSSKTAGNKHSKPSRYDSLGAY</sequence>
<dbReference type="Proteomes" id="UP000887572">
    <property type="component" value="Unplaced"/>
</dbReference>
<dbReference type="WBParaSite" id="Gr19_v10_g2722.t1">
    <property type="protein sequence ID" value="Gr19_v10_g2722.t1"/>
    <property type="gene ID" value="Gr19_v10_g2722"/>
</dbReference>
<evidence type="ECO:0000256" key="1">
    <source>
        <dbReference type="SAM" id="MobiDB-lite"/>
    </source>
</evidence>
<keyword evidence="2" id="KW-1185">Reference proteome</keyword>